<dbReference type="PANTHER" id="PTHR43798">
    <property type="entry name" value="MONOACYLGLYCEROL LIPASE"/>
    <property type="match status" value="1"/>
</dbReference>
<reference evidence="3" key="1">
    <citation type="submission" date="2014-05" db="EMBL/GenBank/DDBJ databases">
        <authorList>
            <person name="Chronopoulou M."/>
        </authorList>
    </citation>
    <scope>NUCLEOTIDE SEQUENCE</scope>
    <source>
        <tissue evidence="3">Whole organism</tissue>
    </source>
</reference>
<dbReference type="InterPro" id="IPR000073">
    <property type="entry name" value="AB_hydrolase_1"/>
</dbReference>
<dbReference type="InterPro" id="IPR050266">
    <property type="entry name" value="AB_hydrolase_sf"/>
</dbReference>
<feature type="transmembrane region" description="Helical" evidence="1">
    <location>
        <begin position="169"/>
        <end position="192"/>
    </location>
</feature>
<dbReference type="Pfam" id="PF00561">
    <property type="entry name" value="Abhydrolase_1"/>
    <property type="match status" value="1"/>
</dbReference>
<feature type="non-terminal residue" evidence="3">
    <location>
        <position position="1"/>
    </location>
</feature>
<feature type="domain" description="AB hydrolase-1" evidence="2">
    <location>
        <begin position="105"/>
        <end position="261"/>
    </location>
</feature>
<dbReference type="InterPro" id="IPR000639">
    <property type="entry name" value="Epox_hydrolase-like"/>
</dbReference>
<dbReference type="GO" id="GO:0003824">
    <property type="term" value="F:catalytic activity"/>
    <property type="evidence" value="ECO:0007669"/>
    <property type="project" value="InterPro"/>
</dbReference>
<dbReference type="EMBL" id="HACA01033456">
    <property type="protein sequence ID" value="CDW50817.1"/>
    <property type="molecule type" value="Transcribed_RNA"/>
</dbReference>
<keyword evidence="1" id="KW-0812">Transmembrane</keyword>
<feature type="transmembrane region" description="Helical" evidence="1">
    <location>
        <begin position="30"/>
        <end position="51"/>
    </location>
</feature>
<keyword evidence="1" id="KW-1133">Transmembrane helix</keyword>
<dbReference type="PRINTS" id="PR00412">
    <property type="entry name" value="EPOXHYDRLASE"/>
</dbReference>
<dbReference type="AlphaFoldDB" id="A0A0K2VKT5"/>
<protein>
    <recommendedName>
        <fullName evidence="2">AB hydrolase-1 domain-containing protein</fullName>
    </recommendedName>
</protein>
<proteinExistence type="predicted"/>
<evidence type="ECO:0000259" key="2">
    <source>
        <dbReference type="Pfam" id="PF00561"/>
    </source>
</evidence>
<keyword evidence="1" id="KW-0472">Membrane</keyword>
<evidence type="ECO:0000313" key="3">
    <source>
        <dbReference type="EMBL" id="CDW50817.1"/>
    </source>
</evidence>
<name>A0A0K2VKT5_LEPSM</name>
<gene>
    <name evidence="3" type="primary">dhmA</name>
</gene>
<accession>A0A0K2VKT5</accession>
<dbReference type="OrthoDB" id="408373at2759"/>
<feature type="transmembrane region" description="Helical" evidence="1">
    <location>
        <begin position="237"/>
        <end position="261"/>
    </location>
</feature>
<sequence length="388" mass="44581">TGMESQNEVLLLNDPTIVFIRSLDLSILDVLAGMFVLFLTLLLNIIIKLAIKRQDTTQISYEAVAYLPQNFKDIEGYNFPGYFLKFSSTNQRMHFLDMGDKSGKVVLCLHGVPFWSHSFRKIIPGLVSAGYRVIAPDLIGFGKSDKFVDYRAYSLDSQIWHLEVLIRHIILYSSEIFLVGHNWGALLGAILVSRNPKRFSKFTIMNTNNLPDGELDLARRFHHDIYDFSRYLIMDSYFLLFRLYSFIFGSILPPEILFFAMNPKYTKEDYKGFIAPFKNKNERAGIVSYPQLVPVYGNHVNAEHFALARRVLKYGWKKPTQIIFSEKASVPFFQRGDFIVGNRKDFFTQLIPHAVVAVPPVPGGHVIMYDNPKGVLKHLIPFLDDEDY</sequence>
<evidence type="ECO:0000256" key="1">
    <source>
        <dbReference type="SAM" id="Phobius"/>
    </source>
</evidence>
<organism evidence="3">
    <name type="scientific">Lepeophtheirus salmonis</name>
    <name type="common">Salmon louse</name>
    <name type="synonym">Caligus salmonis</name>
    <dbReference type="NCBI Taxonomy" id="72036"/>
    <lineage>
        <taxon>Eukaryota</taxon>
        <taxon>Metazoa</taxon>
        <taxon>Ecdysozoa</taxon>
        <taxon>Arthropoda</taxon>
        <taxon>Crustacea</taxon>
        <taxon>Multicrustacea</taxon>
        <taxon>Hexanauplia</taxon>
        <taxon>Copepoda</taxon>
        <taxon>Siphonostomatoida</taxon>
        <taxon>Caligidae</taxon>
        <taxon>Lepeophtheirus</taxon>
    </lineage>
</organism>
<dbReference type="PRINTS" id="PR00111">
    <property type="entry name" value="ABHYDROLASE"/>
</dbReference>
<dbReference type="InterPro" id="IPR029058">
    <property type="entry name" value="AB_hydrolase_fold"/>
</dbReference>
<dbReference type="SUPFAM" id="SSF53474">
    <property type="entry name" value="alpha/beta-Hydrolases"/>
    <property type="match status" value="1"/>
</dbReference>
<dbReference type="Gene3D" id="3.40.50.1820">
    <property type="entry name" value="alpha/beta hydrolase"/>
    <property type="match status" value="1"/>
</dbReference>
<dbReference type="PANTHER" id="PTHR43798:SF33">
    <property type="entry name" value="HYDROLASE, PUTATIVE (AFU_ORTHOLOGUE AFUA_2G14860)-RELATED"/>
    <property type="match status" value="1"/>
</dbReference>
<dbReference type="GO" id="GO:0016020">
    <property type="term" value="C:membrane"/>
    <property type="evidence" value="ECO:0007669"/>
    <property type="project" value="TreeGrafter"/>
</dbReference>